<gene>
    <name evidence="2" type="ORF">R1sor_021375</name>
</gene>
<dbReference type="Proteomes" id="UP001633002">
    <property type="component" value="Unassembled WGS sequence"/>
</dbReference>
<keyword evidence="3" id="KW-1185">Reference proteome</keyword>
<sequence>MSLPRTCPKGTAKQTTEKGQVETMLSQFLQSSDDWPCAKVAKFAHAVCGFTKDQADRLEREKIDLVTLADMSREEIVHVTNCAWGDARRLKKALETFVDKAAMFEQKAPTCDSKKILLPCKIPVTREKSGQKSLSDLQSEGQQDRVPKPLSCDQKRTSRGENSIASTKDQKSKKRSNTKSMLLEHLQIPADSHARISSDRKQLSGRSSVGSMTVPVSCAQDPVLRQDHTGRSLVERLSERVWGVKPKEEEPAQWGGDYVSEFHPAAKENYINVFRSLRKEFENLREEVVVAAWTENFPLGEEVVVLGVSQEELDVESVSRELVYSEFSKDSEEDSSTCGLPESTANRGLNGKVPSLCPRLIPRSSFQRSKGPGMVDGCEGLPLTLEVLGKYLRGKSFELWAEIPAALRKCDEVADLEEKVWIKLRLSYDGLPSGEVQNMFLDVASFFICVNVFTASDAIMTWSAIYDGSAYSRLQILEDRALVTVRQGKDGKEFYMHEHLRRMGQRIARLEGRSLDLSRIWSLSTSYLNENQGEGAQEYPYDDHVIFQNQNDWFRFRMWRTDGSVIKEK</sequence>
<dbReference type="InterPro" id="IPR044974">
    <property type="entry name" value="Disease_R_plants"/>
</dbReference>
<evidence type="ECO:0000313" key="2">
    <source>
        <dbReference type="EMBL" id="KAL3678419.1"/>
    </source>
</evidence>
<evidence type="ECO:0000256" key="1">
    <source>
        <dbReference type="SAM" id="MobiDB-lite"/>
    </source>
</evidence>
<reference evidence="2 3" key="1">
    <citation type="submission" date="2024-09" db="EMBL/GenBank/DDBJ databases">
        <title>Chromosome-scale assembly of Riccia sorocarpa.</title>
        <authorList>
            <person name="Paukszto L."/>
        </authorList>
    </citation>
    <scope>NUCLEOTIDE SEQUENCE [LARGE SCALE GENOMIC DNA]</scope>
    <source>
        <strain evidence="2">LP-2024</strain>
        <tissue evidence="2">Aerial parts of the thallus</tissue>
    </source>
</reference>
<name>A0ABD3GJ19_9MARC</name>
<feature type="compositionally biased region" description="Basic and acidic residues" evidence="1">
    <location>
        <begin position="192"/>
        <end position="202"/>
    </location>
</feature>
<comment type="caution">
    <text evidence="2">The sequence shown here is derived from an EMBL/GenBank/DDBJ whole genome shotgun (WGS) entry which is preliminary data.</text>
</comment>
<proteinExistence type="predicted"/>
<protein>
    <submittedName>
        <fullName evidence="2">Uncharacterized protein</fullName>
    </submittedName>
</protein>
<dbReference type="AlphaFoldDB" id="A0ABD3GJ19"/>
<feature type="compositionally biased region" description="Basic and acidic residues" evidence="1">
    <location>
        <begin position="142"/>
        <end position="159"/>
    </location>
</feature>
<organism evidence="2 3">
    <name type="scientific">Riccia sorocarpa</name>
    <dbReference type="NCBI Taxonomy" id="122646"/>
    <lineage>
        <taxon>Eukaryota</taxon>
        <taxon>Viridiplantae</taxon>
        <taxon>Streptophyta</taxon>
        <taxon>Embryophyta</taxon>
        <taxon>Marchantiophyta</taxon>
        <taxon>Marchantiopsida</taxon>
        <taxon>Marchantiidae</taxon>
        <taxon>Marchantiales</taxon>
        <taxon>Ricciaceae</taxon>
        <taxon>Riccia</taxon>
    </lineage>
</organism>
<feature type="compositionally biased region" description="Polar residues" evidence="1">
    <location>
        <begin position="131"/>
        <end position="141"/>
    </location>
</feature>
<dbReference type="PANTHER" id="PTHR11017:SF385">
    <property type="entry name" value="DISEASE RESISTANCE PROTEIN (TIR-NBS-LRR CLASS)-RELATED"/>
    <property type="match status" value="1"/>
</dbReference>
<evidence type="ECO:0000313" key="3">
    <source>
        <dbReference type="Proteomes" id="UP001633002"/>
    </source>
</evidence>
<accession>A0ABD3GJ19</accession>
<dbReference type="PANTHER" id="PTHR11017">
    <property type="entry name" value="LEUCINE-RICH REPEAT-CONTAINING PROTEIN"/>
    <property type="match status" value="1"/>
</dbReference>
<dbReference type="EMBL" id="JBJQOH010000007">
    <property type="protein sequence ID" value="KAL3678419.1"/>
    <property type="molecule type" value="Genomic_DNA"/>
</dbReference>
<feature type="region of interest" description="Disordered" evidence="1">
    <location>
        <begin position="129"/>
        <end position="212"/>
    </location>
</feature>